<protein>
    <submittedName>
        <fullName evidence="1">Uncharacterized protein</fullName>
    </submittedName>
</protein>
<dbReference type="EMBL" id="UYRT01092613">
    <property type="protein sequence ID" value="VDN38248.1"/>
    <property type="molecule type" value="Genomic_DNA"/>
</dbReference>
<dbReference type="Proteomes" id="UP000271098">
    <property type="component" value="Unassembled WGS sequence"/>
</dbReference>
<dbReference type="AlphaFoldDB" id="A0A3P7NR59"/>
<dbReference type="OrthoDB" id="5917822at2759"/>
<sequence length="156" mass="18583">MPLFQICVEVSLSQKTIATSIETESKEHLNTASLRYACKPIWEDGGFGIGLYRRKAGPWQTRLTLAEQQILNPNHTLLYDYVLLQRKDKNFLQTYNCIQGNKTNWRFLDQINELPWPYYVACDRSWMVRWGRLIDCSLYNNKHYLEEIYDDDYVFL</sequence>
<accession>A0A3P7NR59</accession>
<organism evidence="1 2">
    <name type="scientific">Gongylonema pulchrum</name>
    <dbReference type="NCBI Taxonomy" id="637853"/>
    <lineage>
        <taxon>Eukaryota</taxon>
        <taxon>Metazoa</taxon>
        <taxon>Ecdysozoa</taxon>
        <taxon>Nematoda</taxon>
        <taxon>Chromadorea</taxon>
        <taxon>Rhabditida</taxon>
        <taxon>Spirurina</taxon>
        <taxon>Spiruromorpha</taxon>
        <taxon>Spiruroidea</taxon>
        <taxon>Gongylonematidae</taxon>
        <taxon>Gongylonema</taxon>
    </lineage>
</organism>
<reference evidence="1 2" key="1">
    <citation type="submission" date="2018-11" db="EMBL/GenBank/DDBJ databases">
        <authorList>
            <consortium name="Pathogen Informatics"/>
        </authorList>
    </citation>
    <scope>NUCLEOTIDE SEQUENCE [LARGE SCALE GENOMIC DNA]</scope>
</reference>
<evidence type="ECO:0000313" key="1">
    <source>
        <dbReference type="EMBL" id="VDN38248.1"/>
    </source>
</evidence>
<gene>
    <name evidence="1" type="ORF">GPUH_LOCUS21441</name>
</gene>
<name>A0A3P7NR59_9BILA</name>
<keyword evidence="2" id="KW-1185">Reference proteome</keyword>
<evidence type="ECO:0000313" key="2">
    <source>
        <dbReference type="Proteomes" id="UP000271098"/>
    </source>
</evidence>
<proteinExistence type="predicted"/>